<keyword evidence="9" id="KW-1185">Reference proteome</keyword>
<protein>
    <recommendedName>
        <fullName evidence="10">Addiction module toxin, HicA family</fullName>
    </recommendedName>
</protein>
<comment type="caution">
    <text evidence="8">The sequence shown here is derived from an EMBL/GenBank/DDBJ whole genome shotgun (WGS) entry which is preliminary data.</text>
</comment>
<keyword evidence="2" id="KW-1277">Toxin-antitoxin system</keyword>
<dbReference type="PANTHER" id="PTHR34873">
    <property type="entry name" value="SSR1766 PROTEIN"/>
    <property type="match status" value="1"/>
</dbReference>
<dbReference type="GO" id="GO:0003729">
    <property type="term" value="F:mRNA binding"/>
    <property type="evidence" value="ECO:0007669"/>
    <property type="project" value="InterPro"/>
</dbReference>
<gene>
    <name evidence="8" type="ORF">A6770_08735</name>
</gene>
<evidence type="ECO:0000313" key="8">
    <source>
        <dbReference type="EMBL" id="RCJ42279.1"/>
    </source>
</evidence>
<reference evidence="8" key="1">
    <citation type="submission" date="2016-04" db="EMBL/GenBank/DDBJ databases">
        <authorList>
            <person name="Tabuchi Yagui T.R."/>
        </authorList>
    </citation>
    <scope>NUCLEOTIDE SEQUENCE [LARGE SCALE GENOMIC DNA]</scope>
    <source>
        <strain evidence="8">NIES-26</strain>
    </source>
</reference>
<keyword evidence="7" id="KW-0346">Stress response</keyword>
<comment type="similarity">
    <text evidence="1">Belongs to the HicA mRNA interferase family.</text>
</comment>
<keyword evidence="3" id="KW-0540">Nuclease</keyword>
<dbReference type="AlphaFoldDB" id="A0A367S215"/>
<evidence type="ECO:0000256" key="7">
    <source>
        <dbReference type="ARBA" id="ARBA00023016"/>
    </source>
</evidence>
<dbReference type="EMBL" id="LXQD01000012">
    <property type="protein sequence ID" value="RCJ42279.1"/>
    <property type="molecule type" value="Genomic_DNA"/>
</dbReference>
<dbReference type="Proteomes" id="UP000252107">
    <property type="component" value="Unassembled WGS sequence"/>
</dbReference>
<dbReference type="GO" id="GO:0004519">
    <property type="term" value="F:endonuclease activity"/>
    <property type="evidence" value="ECO:0007669"/>
    <property type="project" value="UniProtKB-KW"/>
</dbReference>
<evidence type="ECO:0000256" key="3">
    <source>
        <dbReference type="ARBA" id="ARBA00022722"/>
    </source>
</evidence>
<evidence type="ECO:0000256" key="1">
    <source>
        <dbReference type="ARBA" id="ARBA00006620"/>
    </source>
</evidence>
<evidence type="ECO:0000256" key="2">
    <source>
        <dbReference type="ARBA" id="ARBA00022649"/>
    </source>
</evidence>
<dbReference type="Pfam" id="PF07927">
    <property type="entry name" value="HicA_toxin"/>
    <property type="match status" value="1"/>
</dbReference>
<evidence type="ECO:0000256" key="6">
    <source>
        <dbReference type="ARBA" id="ARBA00022884"/>
    </source>
</evidence>
<dbReference type="GO" id="GO:0016787">
    <property type="term" value="F:hydrolase activity"/>
    <property type="evidence" value="ECO:0007669"/>
    <property type="project" value="UniProtKB-KW"/>
</dbReference>
<dbReference type="Gene3D" id="3.30.920.30">
    <property type="entry name" value="Hypothetical protein"/>
    <property type="match status" value="1"/>
</dbReference>
<keyword evidence="6" id="KW-0694">RNA-binding</keyword>
<keyword evidence="4" id="KW-0255">Endonuclease</keyword>
<evidence type="ECO:0000256" key="4">
    <source>
        <dbReference type="ARBA" id="ARBA00022759"/>
    </source>
</evidence>
<accession>A0A367S215</accession>
<dbReference type="InterPro" id="IPR038570">
    <property type="entry name" value="HicA_sf"/>
</dbReference>
<dbReference type="SUPFAM" id="SSF54786">
    <property type="entry name" value="YcfA/nrd intein domain"/>
    <property type="match status" value="1"/>
</dbReference>
<name>A0A367S215_9NOSO</name>
<evidence type="ECO:0000313" key="9">
    <source>
        <dbReference type="Proteomes" id="UP000252107"/>
    </source>
</evidence>
<organism evidence="8 9">
    <name type="scientific">Nostoc minutum NIES-26</name>
    <dbReference type="NCBI Taxonomy" id="1844469"/>
    <lineage>
        <taxon>Bacteria</taxon>
        <taxon>Bacillati</taxon>
        <taxon>Cyanobacteriota</taxon>
        <taxon>Cyanophyceae</taxon>
        <taxon>Nostocales</taxon>
        <taxon>Nostocaceae</taxon>
        <taxon>Nostoc</taxon>
    </lineage>
</organism>
<keyword evidence="5" id="KW-0378">Hydrolase</keyword>
<dbReference type="PANTHER" id="PTHR34873:SF3">
    <property type="entry name" value="ADDICTION MODULE TOXIN, HICA FAMILY"/>
    <property type="match status" value="1"/>
</dbReference>
<evidence type="ECO:0008006" key="10">
    <source>
        <dbReference type="Google" id="ProtNLM"/>
    </source>
</evidence>
<sequence length="81" mass="8957">MPKLPRVPASEVIRALERLGFVLVRQRGSHIVLKKQIVDENQNVTEIGCVVLLHNKTVAVGTLKSILNQAGVSVEEFLENL</sequence>
<dbReference type="InterPro" id="IPR012933">
    <property type="entry name" value="HicA_mRNA_interferase"/>
</dbReference>
<proteinExistence type="inferred from homology"/>
<evidence type="ECO:0000256" key="5">
    <source>
        <dbReference type="ARBA" id="ARBA00022801"/>
    </source>
</evidence>